<feature type="binding site" evidence="8">
    <location>
        <begin position="135"/>
        <end position="138"/>
    </location>
    <ligand>
        <name>GTP</name>
        <dbReference type="ChEBI" id="CHEBI:37565"/>
    </ligand>
</feature>
<dbReference type="InterPro" id="IPR000640">
    <property type="entry name" value="EFG_V-like"/>
</dbReference>
<dbReference type="InterPro" id="IPR047872">
    <property type="entry name" value="EFG_IV"/>
</dbReference>
<dbReference type="Proteomes" id="UP001238163">
    <property type="component" value="Unassembled WGS sequence"/>
</dbReference>
<dbReference type="InterPro" id="IPR005225">
    <property type="entry name" value="Small_GTP-bd"/>
</dbReference>
<accession>A0AAE4AR68</accession>
<feature type="binding site" evidence="8">
    <location>
        <begin position="17"/>
        <end position="24"/>
    </location>
    <ligand>
        <name>GTP</name>
        <dbReference type="ChEBI" id="CHEBI:37565"/>
    </ligand>
</feature>
<organism evidence="10 11">
    <name type="scientific">Oligosphaera ethanolica</name>
    <dbReference type="NCBI Taxonomy" id="760260"/>
    <lineage>
        <taxon>Bacteria</taxon>
        <taxon>Pseudomonadati</taxon>
        <taxon>Lentisphaerota</taxon>
        <taxon>Oligosphaeria</taxon>
        <taxon>Oligosphaerales</taxon>
        <taxon>Oligosphaeraceae</taxon>
        <taxon>Oligosphaera</taxon>
    </lineage>
</organism>
<dbReference type="AlphaFoldDB" id="A0AAE4AR68"/>
<evidence type="ECO:0000256" key="4">
    <source>
        <dbReference type="ARBA" id="ARBA00022768"/>
    </source>
</evidence>
<dbReference type="InterPro" id="IPR035649">
    <property type="entry name" value="EFG_V"/>
</dbReference>
<dbReference type="InterPro" id="IPR020568">
    <property type="entry name" value="Ribosomal_Su5_D2-typ_SF"/>
</dbReference>
<dbReference type="Pfam" id="PF14492">
    <property type="entry name" value="EFG_III"/>
    <property type="match status" value="1"/>
</dbReference>
<evidence type="ECO:0000256" key="6">
    <source>
        <dbReference type="ARBA" id="ARBA00023134"/>
    </source>
</evidence>
<dbReference type="GO" id="GO:0003924">
    <property type="term" value="F:GTPase activity"/>
    <property type="evidence" value="ECO:0007669"/>
    <property type="project" value="InterPro"/>
</dbReference>
<dbReference type="InterPro" id="IPR014721">
    <property type="entry name" value="Ribsml_uS5_D2-typ_fold_subgr"/>
</dbReference>
<dbReference type="FunFam" id="3.30.70.240:FF:000001">
    <property type="entry name" value="Elongation factor G"/>
    <property type="match status" value="1"/>
</dbReference>
<dbReference type="Pfam" id="PF00679">
    <property type="entry name" value="EFG_C"/>
    <property type="match status" value="1"/>
</dbReference>
<dbReference type="NCBIfam" id="TIGR00231">
    <property type="entry name" value="small_GTP"/>
    <property type="match status" value="1"/>
</dbReference>
<comment type="function">
    <text evidence="7 8">Catalyzes the GTP-dependent ribosomal translocation step during translation elongation. During this step, the ribosome changes from the pre-translocational (PRE) to the post-translocational (POST) state as the newly formed A-site-bound peptidyl-tRNA and P-site-bound deacylated tRNA move to the P and E sites, respectively. Catalyzes the coordinated movement of the two tRNA molecules, the mRNA and conformational changes in the ribosome.</text>
</comment>
<dbReference type="FunFam" id="3.40.50.300:FF:000029">
    <property type="entry name" value="Elongation factor G"/>
    <property type="match status" value="1"/>
</dbReference>
<dbReference type="InterPro" id="IPR000795">
    <property type="entry name" value="T_Tr_GTP-bd_dom"/>
</dbReference>
<comment type="similarity">
    <text evidence="1 8">Belongs to the TRAFAC class translation factor GTPase superfamily. Classic translation factor GTPase family. EF-G/EF-2 subfamily.</text>
</comment>
<dbReference type="Gene3D" id="2.40.30.10">
    <property type="entry name" value="Translation factors"/>
    <property type="match status" value="1"/>
</dbReference>
<dbReference type="EMBL" id="JAUSVL010000001">
    <property type="protein sequence ID" value="MDQ0291177.1"/>
    <property type="molecule type" value="Genomic_DNA"/>
</dbReference>
<dbReference type="GO" id="GO:0005525">
    <property type="term" value="F:GTP binding"/>
    <property type="evidence" value="ECO:0007669"/>
    <property type="project" value="UniProtKB-UniRule"/>
</dbReference>
<keyword evidence="6 8" id="KW-0342">GTP-binding</keyword>
<dbReference type="SUPFAM" id="SSF54211">
    <property type="entry name" value="Ribosomal protein S5 domain 2-like"/>
    <property type="match status" value="1"/>
</dbReference>
<evidence type="ECO:0000313" key="11">
    <source>
        <dbReference type="Proteomes" id="UP001238163"/>
    </source>
</evidence>
<dbReference type="InterPro" id="IPR041095">
    <property type="entry name" value="EFG_II"/>
</dbReference>
<dbReference type="FunFam" id="2.40.30.10:FF:000006">
    <property type="entry name" value="Elongation factor G"/>
    <property type="match status" value="1"/>
</dbReference>
<dbReference type="Gene3D" id="3.30.70.240">
    <property type="match status" value="1"/>
</dbReference>
<reference evidence="10" key="1">
    <citation type="submission" date="2023-07" db="EMBL/GenBank/DDBJ databases">
        <title>Genomic Encyclopedia of Type Strains, Phase IV (KMG-IV): sequencing the most valuable type-strain genomes for metagenomic binning, comparative biology and taxonomic classification.</title>
        <authorList>
            <person name="Goeker M."/>
        </authorList>
    </citation>
    <scope>NUCLEOTIDE SEQUENCE</scope>
    <source>
        <strain evidence="10">DSM 24202</strain>
    </source>
</reference>
<dbReference type="InterPro" id="IPR035647">
    <property type="entry name" value="EFG_III/V"/>
</dbReference>
<dbReference type="RefSeq" id="WP_307263587.1">
    <property type="nucleotide sequence ID" value="NZ_JAUSVL010000001.1"/>
</dbReference>
<dbReference type="SUPFAM" id="SSF54980">
    <property type="entry name" value="EF-G C-terminal domain-like"/>
    <property type="match status" value="2"/>
</dbReference>
<dbReference type="FunFam" id="3.30.230.10:FF:000003">
    <property type="entry name" value="Elongation factor G"/>
    <property type="match status" value="1"/>
</dbReference>
<dbReference type="InterPro" id="IPR031157">
    <property type="entry name" value="G_TR_CS"/>
</dbReference>
<comment type="subcellular location">
    <subcellularLocation>
        <location evidence="8">Cytoplasm</location>
    </subcellularLocation>
</comment>
<dbReference type="PRINTS" id="PR00315">
    <property type="entry name" value="ELONGATNFCT"/>
</dbReference>
<keyword evidence="4 8" id="KW-0251">Elongation factor</keyword>
<dbReference type="CDD" id="cd01886">
    <property type="entry name" value="EF-G"/>
    <property type="match status" value="1"/>
</dbReference>
<dbReference type="Pfam" id="PF03764">
    <property type="entry name" value="EFG_IV"/>
    <property type="match status" value="1"/>
</dbReference>
<dbReference type="Gene3D" id="3.30.230.10">
    <property type="match status" value="1"/>
</dbReference>
<evidence type="ECO:0000256" key="2">
    <source>
        <dbReference type="ARBA" id="ARBA00017872"/>
    </source>
</evidence>
<dbReference type="SMART" id="SM00889">
    <property type="entry name" value="EFG_IV"/>
    <property type="match status" value="1"/>
</dbReference>
<keyword evidence="11" id="KW-1185">Reference proteome</keyword>
<dbReference type="NCBIfam" id="NF009381">
    <property type="entry name" value="PRK12740.1-5"/>
    <property type="match status" value="1"/>
</dbReference>
<dbReference type="PANTHER" id="PTHR43261:SF1">
    <property type="entry name" value="RIBOSOME-RELEASING FACTOR 2, MITOCHONDRIAL"/>
    <property type="match status" value="1"/>
</dbReference>
<dbReference type="PANTHER" id="PTHR43261">
    <property type="entry name" value="TRANSLATION ELONGATION FACTOR G-RELATED"/>
    <property type="match status" value="1"/>
</dbReference>
<dbReference type="InterPro" id="IPR053905">
    <property type="entry name" value="EF-G-like_DII"/>
</dbReference>
<comment type="caution">
    <text evidence="10">The sequence shown here is derived from an EMBL/GenBank/DDBJ whole genome shotgun (WGS) entry which is preliminary data.</text>
</comment>
<dbReference type="GO" id="GO:0003746">
    <property type="term" value="F:translation elongation factor activity"/>
    <property type="evidence" value="ECO:0007669"/>
    <property type="project" value="UniProtKB-UniRule"/>
</dbReference>
<dbReference type="HAMAP" id="MF_00054_B">
    <property type="entry name" value="EF_G_EF_2_B"/>
    <property type="match status" value="1"/>
</dbReference>
<proteinExistence type="inferred from homology"/>
<dbReference type="NCBIfam" id="TIGR00484">
    <property type="entry name" value="EF-G"/>
    <property type="match status" value="1"/>
</dbReference>
<dbReference type="InterPro" id="IPR009022">
    <property type="entry name" value="EFG_III"/>
</dbReference>
<dbReference type="SMART" id="SM00838">
    <property type="entry name" value="EFG_C"/>
    <property type="match status" value="1"/>
</dbReference>
<gene>
    <name evidence="8" type="primary">fusA</name>
    <name evidence="10" type="ORF">J3R75_003284</name>
</gene>
<dbReference type="CDD" id="cd03713">
    <property type="entry name" value="EFG_mtEFG_C"/>
    <property type="match status" value="1"/>
</dbReference>
<keyword evidence="5 8" id="KW-0648">Protein biosynthesis</keyword>
<dbReference type="InterPro" id="IPR009000">
    <property type="entry name" value="Transl_B-barrel_sf"/>
</dbReference>
<evidence type="ECO:0000256" key="5">
    <source>
        <dbReference type="ARBA" id="ARBA00022917"/>
    </source>
</evidence>
<name>A0AAE4AR68_9BACT</name>
<evidence type="ECO:0000259" key="9">
    <source>
        <dbReference type="PROSITE" id="PS51722"/>
    </source>
</evidence>
<dbReference type="PROSITE" id="PS00301">
    <property type="entry name" value="G_TR_1"/>
    <property type="match status" value="1"/>
</dbReference>
<evidence type="ECO:0000256" key="8">
    <source>
        <dbReference type="HAMAP-Rule" id="MF_00054"/>
    </source>
</evidence>
<dbReference type="Gene3D" id="3.30.70.870">
    <property type="entry name" value="Elongation Factor G (Translational Gtpase), domain 3"/>
    <property type="match status" value="1"/>
</dbReference>
<dbReference type="Pfam" id="PF22042">
    <property type="entry name" value="EF-G_D2"/>
    <property type="match status" value="1"/>
</dbReference>
<dbReference type="CDD" id="cd01434">
    <property type="entry name" value="EFG_mtEFG1_IV"/>
    <property type="match status" value="1"/>
</dbReference>
<feature type="domain" description="Tr-type G" evidence="9">
    <location>
        <begin position="8"/>
        <end position="283"/>
    </location>
</feature>
<evidence type="ECO:0000313" key="10">
    <source>
        <dbReference type="EMBL" id="MDQ0291177.1"/>
    </source>
</evidence>
<evidence type="ECO:0000256" key="1">
    <source>
        <dbReference type="ARBA" id="ARBA00005870"/>
    </source>
</evidence>
<dbReference type="GO" id="GO:0005737">
    <property type="term" value="C:cytoplasm"/>
    <property type="evidence" value="ECO:0007669"/>
    <property type="project" value="UniProtKB-SubCell"/>
</dbReference>
<dbReference type="PROSITE" id="PS51722">
    <property type="entry name" value="G_TR_2"/>
    <property type="match status" value="1"/>
</dbReference>
<dbReference type="Gene3D" id="3.40.50.300">
    <property type="entry name" value="P-loop containing nucleotide triphosphate hydrolases"/>
    <property type="match status" value="1"/>
</dbReference>
<dbReference type="InterPro" id="IPR004540">
    <property type="entry name" value="Transl_elong_EFG/EF2"/>
</dbReference>
<sequence length="699" mass="77711">MDRKYPLSRVRNIGIMAHIDAGKTTCTERVLYYTGRTHKLGEVHDGAATMDFMVQEQERGITIMSAATTCVWRDHQINVIDTPGHVDFTVEVERSLRILDGAIGLFCAVGGVEPQSETVWRQAEKYHVPRICFVNKMDRVGADFFSVLKQIREILGANAVPLAIPIREGAEFEGIIDLVQMCHVRYVEDPKGTYPVDEPLTDELKEYAEPWRKNLIEAVAEVDEALFDKYCADQPIDVEEVRAAIRKATESQLICPVLCGSAFRNKGIQRLLDAVIDYLPSPLDVPPAEGTLPDEDTVVVRHASDEEPFSALAFKVATDKHVGKLIYVRVYSGILESGSYVYNSTKGKQQRIGRLFRMHANHQEIVERLYTGEIGAAIGLPDTVTGDTLCAEAQPVVLESIDFPAPVISVAVKPQSRGDRDKLMTALMKLAEEDPTFTVRVDKETEDTIISGMGELHLDIIVDRLRREFSVGVDSGAPEVAYRETCTRVVEHEERYKKQSGGHGQFAHVIIKLEPQEPGVGYEFVNEVKGGNIPKEYIPAIEKGVKDAMEEGPKAGYPVVDLKVTLVDGSYHEVDSSEMAFRLCGSMAFKAAFLKGGPQLLEPVMRLAITTPPDYSGSITGNLCGRRGRVMGMEAMGEKIQVVKALAPLSNLFGYTSELRNMTQGRAGFNMQFEFYEPVPNAIAEEVVIKRKKLREERR</sequence>
<feature type="binding site" evidence="8">
    <location>
        <begin position="81"/>
        <end position="85"/>
    </location>
    <ligand>
        <name>GTP</name>
        <dbReference type="ChEBI" id="CHEBI:37565"/>
    </ligand>
</feature>
<evidence type="ECO:0000256" key="7">
    <source>
        <dbReference type="ARBA" id="ARBA00024731"/>
    </source>
</evidence>
<dbReference type="SUPFAM" id="SSF50447">
    <property type="entry name" value="Translation proteins"/>
    <property type="match status" value="1"/>
</dbReference>
<protein>
    <recommendedName>
        <fullName evidence="2 8">Elongation factor G</fullName>
        <shortName evidence="8">EF-G</shortName>
    </recommendedName>
</protein>
<evidence type="ECO:0000256" key="3">
    <source>
        <dbReference type="ARBA" id="ARBA00022741"/>
    </source>
</evidence>
<dbReference type="GO" id="GO:0032790">
    <property type="term" value="P:ribosome disassembly"/>
    <property type="evidence" value="ECO:0007669"/>
    <property type="project" value="TreeGrafter"/>
</dbReference>
<dbReference type="InterPro" id="IPR027417">
    <property type="entry name" value="P-loop_NTPase"/>
</dbReference>
<dbReference type="Pfam" id="PF00009">
    <property type="entry name" value="GTP_EFTU"/>
    <property type="match status" value="1"/>
</dbReference>
<dbReference type="FunFam" id="3.30.70.870:FF:000001">
    <property type="entry name" value="Elongation factor G"/>
    <property type="match status" value="1"/>
</dbReference>
<keyword evidence="8" id="KW-0963">Cytoplasm</keyword>
<dbReference type="InterPro" id="IPR005517">
    <property type="entry name" value="Transl_elong_EFG/EF2_IV"/>
</dbReference>
<keyword evidence="3 8" id="KW-0547">Nucleotide-binding</keyword>
<dbReference type="CDD" id="cd04088">
    <property type="entry name" value="EFG_mtEFG_II"/>
    <property type="match status" value="1"/>
</dbReference>
<dbReference type="SUPFAM" id="SSF52540">
    <property type="entry name" value="P-loop containing nucleoside triphosphate hydrolases"/>
    <property type="match status" value="1"/>
</dbReference>
<dbReference type="CDD" id="cd16262">
    <property type="entry name" value="EFG_III"/>
    <property type="match status" value="1"/>
</dbReference>